<evidence type="ECO:0000313" key="1">
    <source>
        <dbReference type="EMBL" id="GAX10327.1"/>
    </source>
</evidence>
<dbReference type="Gene3D" id="3.90.1410.10">
    <property type="entry name" value="set domain protein methyltransferase, domain 1"/>
    <property type="match status" value="1"/>
</dbReference>
<accession>A0A1Z5J8L1</accession>
<dbReference type="OrthoDB" id="341421at2759"/>
<dbReference type="InParanoid" id="A0A1Z5J8L1"/>
<name>A0A1Z5J8L1_FISSO</name>
<proteinExistence type="predicted"/>
<comment type="caution">
    <text evidence="1">The sequence shown here is derived from an EMBL/GenBank/DDBJ whole genome shotgun (WGS) entry which is preliminary data.</text>
</comment>
<dbReference type="SUPFAM" id="SSF82199">
    <property type="entry name" value="SET domain"/>
    <property type="match status" value="1"/>
</dbReference>
<protein>
    <recommendedName>
        <fullName evidence="3">SET domain-containing protein</fullName>
    </recommendedName>
</protein>
<evidence type="ECO:0008006" key="3">
    <source>
        <dbReference type="Google" id="ProtNLM"/>
    </source>
</evidence>
<evidence type="ECO:0000313" key="2">
    <source>
        <dbReference type="Proteomes" id="UP000198406"/>
    </source>
</evidence>
<dbReference type="Proteomes" id="UP000198406">
    <property type="component" value="Unassembled WGS sequence"/>
</dbReference>
<sequence>MWLPDSVLRIVPMAEQINHAPSNQTNSIFSAFHVHNESDGSISVFLDRLVEEGEQIYEEYDRLDNSWHLLQFGFVAEENPYHCVVLHLIPADVHWDGTACVRQDNTYIPDQHVDLLIARYTDNPQCLERIRSLDARGIQESCSTTAIARTDQTTVPALDEMLIRNAARRDSRSDPSLMESLKQQLEHIEKGWSVVEADVNPKRLALAIRFRLEDAKLVLKLAKRDIGDERITTDEL</sequence>
<organism evidence="1 2">
    <name type="scientific">Fistulifera solaris</name>
    <name type="common">Oleaginous diatom</name>
    <dbReference type="NCBI Taxonomy" id="1519565"/>
    <lineage>
        <taxon>Eukaryota</taxon>
        <taxon>Sar</taxon>
        <taxon>Stramenopiles</taxon>
        <taxon>Ochrophyta</taxon>
        <taxon>Bacillariophyta</taxon>
        <taxon>Bacillariophyceae</taxon>
        <taxon>Bacillariophycidae</taxon>
        <taxon>Naviculales</taxon>
        <taxon>Naviculaceae</taxon>
        <taxon>Fistulifera</taxon>
    </lineage>
</organism>
<keyword evidence="2" id="KW-1185">Reference proteome</keyword>
<dbReference type="EMBL" id="BDSP01000016">
    <property type="protein sequence ID" value="GAX10327.1"/>
    <property type="molecule type" value="Genomic_DNA"/>
</dbReference>
<gene>
    <name evidence="1" type="ORF">FisN_3Lh534</name>
</gene>
<dbReference type="AlphaFoldDB" id="A0A1Z5J8L1"/>
<reference evidence="1 2" key="1">
    <citation type="journal article" date="2015" name="Plant Cell">
        <title>Oil accumulation by the oleaginous diatom Fistulifera solaris as revealed by the genome and transcriptome.</title>
        <authorList>
            <person name="Tanaka T."/>
            <person name="Maeda Y."/>
            <person name="Veluchamy A."/>
            <person name="Tanaka M."/>
            <person name="Abida H."/>
            <person name="Marechal E."/>
            <person name="Bowler C."/>
            <person name="Muto M."/>
            <person name="Sunaga Y."/>
            <person name="Tanaka M."/>
            <person name="Yoshino T."/>
            <person name="Taniguchi T."/>
            <person name="Fukuda Y."/>
            <person name="Nemoto M."/>
            <person name="Matsumoto M."/>
            <person name="Wong P.S."/>
            <person name="Aburatani S."/>
            <person name="Fujibuchi W."/>
        </authorList>
    </citation>
    <scope>NUCLEOTIDE SEQUENCE [LARGE SCALE GENOMIC DNA]</scope>
    <source>
        <strain evidence="1 2">JPCC DA0580</strain>
    </source>
</reference>
<dbReference type="InterPro" id="IPR046341">
    <property type="entry name" value="SET_dom_sf"/>
</dbReference>